<evidence type="ECO:0000313" key="1">
    <source>
        <dbReference type="EMBL" id="RYN88166.1"/>
    </source>
</evidence>
<sequence>MLAVVQLRLGGKAIHAPNAECATEVASTGCKNNMWSVQSDIPGGSGRRIVPAPNQEAHLATQCGCTSSSFIHS</sequence>
<reference evidence="2" key="1">
    <citation type="journal article" date="2019" name="bioRxiv">
        <title>Genomics, evolutionary history and diagnostics of the Alternaria alternata species group including apple and Asian pear pathotypes.</title>
        <authorList>
            <person name="Armitage A.D."/>
            <person name="Cockerton H.M."/>
            <person name="Sreenivasaprasad S."/>
            <person name="Woodhall J.W."/>
            <person name="Lane C.R."/>
            <person name="Harrison R.J."/>
            <person name="Clarkson J.P."/>
        </authorList>
    </citation>
    <scope>NUCLEOTIDE SEQUENCE [LARGE SCALE GENOMIC DNA]</scope>
    <source>
        <strain evidence="2">FERA 635</strain>
    </source>
</reference>
<protein>
    <submittedName>
        <fullName evidence="1">Uncharacterized protein</fullName>
    </submittedName>
</protein>
<proteinExistence type="predicted"/>
<accession>A0ABY0FUM6</accession>
<organism evidence="1 2">
    <name type="scientific">Alternaria tenuissima</name>
    <dbReference type="NCBI Taxonomy" id="119927"/>
    <lineage>
        <taxon>Eukaryota</taxon>
        <taxon>Fungi</taxon>
        <taxon>Dikarya</taxon>
        <taxon>Ascomycota</taxon>
        <taxon>Pezizomycotina</taxon>
        <taxon>Dothideomycetes</taxon>
        <taxon>Pleosporomycetidae</taxon>
        <taxon>Pleosporales</taxon>
        <taxon>Pleosporineae</taxon>
        <taxon>Pleosporaceae</taxon>
        <taxon>Alternaria</taxon>
        <taxon>Alternaria sect. Alternaria</taxon>
        <taxon>Alternaria alternata complex</taxon>
    </lineage>
</organism>
<dbReference type="Proteomes" id="UP000293195">
    <property type="component" value="Unassembled WGS sequence"/>
</dbReference>
<dbReference type="EMBL" id="PDXF01000106">
    <property type="protein sequence ID" value="RYN88166.1"/>
    <property type="molecule type" value="Genomic_DNA"/>
</dbReference>
<evidence type="ECO:0000313" key="2">
    <source>
        <dbReference type="Proteomes" id="UP000293195"/>
    </source>
</evidence>
<keyword evidence="2" id="KW-1185">Reference proteome</keyword>
<name>A0ABY0FUM6_9PLEO</name>
<comment type="caution">
    <text evidence="1">The sequence shown here is derived from an EMBL/GenBank/DDBJ whole genome shotgun (WGS) entry which is preliminary data.</text>
</comment>
<gene>
    <name evidence="1" type="ORF">AA0119_g12105</name>
</gene>